<feature type="region of interest" description="Disordered" evidence="1">
    <location>
        <begin position="28"/>
        <end position="60"/>
    </location>
</feature>
<keyword evidence="4" id="KW-1185">Reference proteome</keyword>
<dbReference type="Pfam" id="PF01547">
    <property type="entry name" value="SBP_bac_1"/>
    <property type="match status" value="1"/>
</dbReference>
<dbReference type="Proteomes" id="UP000248057">
    <property type="component" value="Unassembled WGS sequence"/>
</dbReference>
<evidence type="ECO:0000256" key="1">
    <source>
        <dbReference type="SAM" id="MobiDB-lite"/>
    </source>
</evidence>
<protein>
    <submittedName>
        <fullName evidence="3">Carbohydrate ABC transporter substrate-binding protein (CUT1 family)</fullName>
    </submittedName>
</protein>
<organism evidence="3 4">
    <name type="scientific">Hungatella effluvii</name>
    <dbReference type="NCBI Taxonomy" id="1096246"/>
    <lineage>
        <taxon>Bacteria</taxon>
        <taxon>Bacillati</taxon>
        <taxon>Bacillota</taxon>
        <taxon>Clostridia</taxon>
        <taxon>Lachnospirales</taxon>
        <taxon>Lachnospiraceae</taxon>
        <taxon>Hungatella</taxon>
    </lineage>
</organism>
<feature type="compositionally biased region" description="Low complexity" evidence="1">
    <location>
        <begin position="28"/>
        <end position="44"/>
    </location>
</feature>
<evidence type="ECO:0000313" key="4">
    <source>
        <dbReference type="Proteomes" id="UP000248057"/>
    </source>
</evidence>
<dbReference type="PANTHER" id="PTHR43649">
    <property type="entry name" value="ARABINOSE-BINDING PROTEIN-RELATED"/>
    <property type="match status" value="1"/>
</dbReference>
<dbReference type="RefSeq" id="WP_110324103.1">
    <property type="nucleotide sequence ID" value="NZ_QJKD01000009.1"/>
</dbReference>
<gene>
    <name evidence="3" type="ORF">DFR60_109189</name>
</gene>
<keyword evidence="2" id="KW-0732">Signal</keyword>
<dbReference type="SUPFAM" id="SSF53850">
    <property type="entry name" value="Periplasmic binding protein-like II"/>
    <property type="match status" value="1"/>
</dbReference>
<comment type="caution">
    <text evidence="3">The sequence shown here is derived from an EMBL/GenBank/DDBJ whole genome shotgun (WGS) entry which is preliminary data.</text>
</comment>
<feature type="chain" id="PRO_5038966811" evidence="2">
    <location>
        <begin position="24"/>
        <end position="453"/>
    </location>
</feature>
<dbReference type="GeneID" id="86062827"/>
<feature type="compositionally biased region" description="Basic and acidic residues" evidence="1">
    <location>
        <begin position="45"/>
        <end position="54"/>
    </location>
</feature>
<evidence type="ECO:0000313" key="3">
    <source>
        <dbReference type="EMBL" id="PXX51785.1"/>
    </source>
</evidence>
<dbReference type="InterPro" id="IPR050490">
    <property type="entry name" value="Bact_solute-bd_prot1"/>
</dbReference>
<accession>A0A2V3Y5I7</accession>
<dbReference type="PANTHER" id="PTHR43649:SF14">
    <property type="entry name" value="BLR3389 PROTEIN"/>
    <property type="match status" value="1"/>
</dbReference>
<dbReference type="InterPro" id="IPR006059">
    <property type="entry name" value="SBP"/>
</dbReference>
<feature type="signal peptide" evidence="2">
    <location>
        <begin position="1"/>
        <end position="23"/>
    </location>
</feature>
<sequence>MKKRLAAIVCAAALGVTSLTGCASGKQETTAAGTETTAAAAAEKAAGEESKAETGGETAASQEAAEITYWDTVGSVSDREAKLAMIERFEAENPGITVKYEGMEGEAYKTKIKTVVSANNLPDIFGYWVGEQFKTLVNSGNVEDLSSVFEEDTAFRDTFVPGSLDAVSYDGKVYGAPTSITCMAVWYNKAIFEENGVDVPKTFEDLKGVINTLSDKGVTPIIVGAKDRWPLLGWYSYLAQRIGGVDLYNEVCSGDKNFTEDAYVQAGEEIKALAKKGFINGCMSVDATTAEALFAAGKGAILITGSWSIPTFTEDPERAKDFSYFPFPVAEGGKEDEAGYLYGGVANTLAISRSTKNKDAVVKFLKYMMSEEEQTLSVERTGTFSTVKVSPKEENMDPLAYQFSQYVSDGVEGFIPYTDQALPPEQAENLLNALTAIVAEDNADVKAELAKIK</sequence>
<dbReference type="PROSITE" id="PS51257">
    <property type="entry name" value="PROKAR_LIPOPROTEIN"/>
    <property type="match status" value="1"/>
</dbReference>
<evidence type="ECO:0000256" key="2">
    <source>
        <dbReference type="SAM" id="SignalP"/>
    </source>
</evidence>
<dbReference type="EMBL" id="QJKD01000009">
    <property type="protein sequence ID" value="PXX51785.1"/>
    <property type="molecule type" value="Genomic_DNA"/>
</dbReference>
<proteinExistence type="predicted"/>
<reference evidence="3 4" key="1">
    <citation type="submission" date="2018-05" db="EMBL/GenBank/DDBJ databases">
        <title>Genomic Encyclopedia of Type Strains, Phase IV (KMG-IV): sequencing the most valuable type-strain genomes for metagenomic binning, comparative biology and taxonomic classification.</title>
        <authorList>
            <person name="Goeker M."/>
        </authorList>
    </citation>
    <scope>NUCLEOTIDE SEQUENCE [LARGE SCALE GENOMIC DNA]</scope>
    <source>
        <strain evidence="3 4">DSM 24995</strain>
    </source>
</reference>
<dbReference type="AlphaFoldDB" id="A0A2V3Y5I7"/>
<dbReference type="Gene3D" id="3.40.190.10">
    <property type="entry name" value="Periplasmic binding protein-like II"/>
    <property type="match status" value="2"/>
</dbReference>
<name>A0A2V3Y5I7_9FIRM</name>